<protein>
    <submittedName>
        <fullName evidence="2">Uncharacterized protein</fullName>
    </submittedName>
</protein>
<organism evidence="2 3">
    <name type="scientific">Pleurodeles waltl</name>
    <name type="common">Iberian ribbed newt</name>
    <dbReference type="NCBI Taxonomy" id="8319"/>
    <lineage>
        <taxon>Eukaryota</taxon>
        <taxon>Metazoa</taxon>
        <taxon>Chordata</taxon>
        <taxon>Craniata</taxon>
        <taxon>Vertebrata</taxon>
        <taxon>Euteleostomi</taxon>
        <taxon>Amphibia</taxon>
        <taxon>Batrachia</taxon>
        <taxon>Caudata</taxon>
        <taxon>Salamandroidea</taxon>
        <taxon>Salamandridae</taxon>
        <taxon>Pleurodelinae</taxon>
        <taxon>Pleurodeles</taxon>
    </lineage>
</organism>
<reference evidence="2" key="1">
    <citation type="journal article" date="2022" name="bioRxiv">
        <title>Sequencing and chromosome-scale assembly of the giantPleurodeles waltlgenome.</title>
        <authorList>
            <person name="Brown T."/>
            <person name="Elewa A."/>
            <person name="Iarovenko S."/>
            <person name="Subramanian E."/>
            <person name="Araus A.J."/>
            <person name="Petzold A."/>
            <person name="Susuki M."/>
            <person name="Suzuki K.-i.T."/>
            <person name="Hayashi T."/>
            <person name="Toyoda A."/>
            <person name="Oliveira C."/>
            <person name="Osipova E."/>
            <person name="Leigh N.D."/>
            <person name="Simon A."/>
            <person name="Yun M.H."/>
        </authorList>
    </citation>
    <scope>NUCLEOTIDE SEQUENCE</scope>
    <source>
        <strain evidence="2">20211129_DDA</strain>
        <tissue evidence="2">Liver</tissue>
    </source>
</reference>
<comment type="caution">
    <text evidence="2">The sequence shown here is derived from an EMBL/GenBank/DDBJ whole genome shotgun (WGS) entry which is preliminary data.</text>
</comment>
<feature type="compositionally biased region" description="Pro residues" evidence="1">
    <location>
        <begin position="161"/>
        <end position="173"/>
    </location>
</feature>
<evidence type="ECO:0000313" key="2">
    <source>
        <dbReference type="EMBL" id="KAJ1203472.1"/>
    </source>
</evidence>
<dbReference type="Proteomes" id="UP001066276">
    <property type="component" value="Chromosome 2_1"/>
</dbReference>
<feature type="compositionally biased region" description="Low complexity" evidence="1">
    <location>
        <begin position="202"/>
        <end position="219"/>
    </location>
</feature>
<evidence type="ECO:0000313" key="3">
    <source>
        <dbReference type="Proteomes" id="UP001066276"/>
    </source>
</evidence>
<proteinExistence type="predicted"/>
<name>A0AAV7VS39_PLEWA</name>
<feature type="compositionally biased region" description="Low complexity" evidence="1">
    <location>
        <begin position="182"/>
        <end position="195"/>
    </location>
</feature>
<feature type="region of interest" description="Disordered" evidence="1">
    <location>
        <begin position="153"/>
        <end position="238"/>
    </location>
</feature>
<evidence type="ECO:0000256" key="1">
    <source>
        <dbReference type="SAM" id="MobiDB-lite"/>
    </source>
</evidence>
<accession>A0AAV7VS39</accession>
<keyword evidence="3" id="KW-1185">Reference proteome</keyword>
<dbReference type="EMBL" id="JANPWB010000003">
    <property type="protein sequence ID" value="KAJ1203472.1"/>
    <property type="molecule type" value="Genomic_DNA"/>
</dbReference>
<feature type="region of interest" description="Disordered" evidence="1">
    <location>
        <begin position="69"/>
        <end position="89"/>
    </location>
</feature>
<gene>
    <name evidence="2" type="ORF">NDU88_007258</name>
</gene>
<dbReference type="AlphaFoldDB" id="A0AAV7VS39"/>
<sequence length="308" mass="33160">MSCARGHRYRSVGAPSLPCSKPLIGSSCSPGNPRCLTTSCDCVTVSTGPKHRIPPPRAQLLNSRRISQDPRPTPLLQHPATAQLTTGGTGNELPCDTHIIVKRLGDSQDPTASLLLPLLGLMGSRLGQARLPGQPRCCHAAARAARPAHCISEGTISSPAPRAPPQSPGPRSPPRPREHQQSRPPQGRPGTRPTPALRTSLHAAQPPAAQHRPAGPRPHGLGTGPIVQPRKSDHRPGVPLLRLGPVLGTCRVSQVLRPQRWCRISRVQHRALSARVRHVQRLGHARANITYYFSNALRTGHIPRVIEC</sequence>